<dbReference type="Proteomes" id="UP000887566">
    <property type="component" value="Unplaced"/>
</dbReference>
<keyword evidence="2" id="KW-1133">Transmembrane helix</keyword>
<evidence type="ECO:0000313" key="3">
    <source>
        <dbReference type="Proteomes" id="UP000887566"/>
    </source>
</evidence>
<evidence type="ECO:0000256" key="1">
    <source>
        <dbReference type="SAM" id="MobiDB-lite"/>
    </source>
</evidence>
<dbReference type="AlphaFoldDB" id="A0A914UJF6"/>
<proteinExistence type="predicted"/>
<organism evidence="3 4">
    <name type="scientific">Plectus sambesii</name>
    <dbReference type="NCBI Taxonomy" id="2011161"/>
    <lineage>
        <taxon>Eukaryota</taxon>
        <taxon>Metazoa</taxon>
        <taxon>Ecdysozoa</taxon>
        <taxon>Nematoda</taxon>
        <taxon>Chromadorea</taxon>
        <taxon>Plectida</taxon>
        <taxon>Plectina</taxon>
        <taxon>Plectoidea</taxon>
        <taxon>Plectidae</taxon>
        <taxon>Plectus</taxon>
    </lineage>
</organism>
<feature type="region of interest" description="Disordered" evidence="1">
    <location>
        <begin position="109"/>
        <end position="211"/>
    </location>
</feature>
<accession>A0A914UJF6</accession>
<protein>
    <submittedName>
        <fullName evidence="4">Transmembrane protein</fullName>
    </submittedName>
</protein>
<keyword evidence="2" id="KW-0472">Membrane</keyword>
<evidence type="ECO:0000256" key="2">
    <source>
        <dbReference type="SAM" id="Phobius"/>
    </source>
</evidence>
<keyword evidence="2" id="KW-0812">Transmembrane</keyword>
<sequence length="211" mass="23870">MCAARRHALFMSVTSAHGGVVIGGRRRRRWIAEEEEEEGARQSAKRLVVPSLYSLTSRCFDRDQLRRRSLALLFGWMLVIIVLVRHHWLEWVTDCCCWWKRRRPPSISTALSRDGSLRNHNPVSRQNSGISEGRARSTSRGSRKSHRLVSEKHSAGQQSFGSRRSRKDTGDRGDEEHAPVVPVVVVEPDAQPTSPPTKPLVCLSPTYQTPV</sequence>
<feature type="transmembrane region" description="Helical" evidence="2">
    <location>
        <begin position="70"/>
        <end position="88"/>
    </location>
</feature>
<dbReference type="WBParaSite" id="PSAMB.scaffold1037size36831.g10610.t1">
    <property type="protein sequence ID" value="PSAMB.scaffold1037size36831.g10610.t1"/>
    <property type="gene ID" value="PSAMB.scaffold1037size36831.g10610"/>
</dbReference>
<feature type="compositionally biased region" description="Basic and acidic residues" evidence="1">
    <location>
        <begin position="167"/>
        <end position="178"/>
    </location>
</feature>
<name>A0A914UJF6_9BILA</name>
<reference evidence="4" key="1">
    <citation type="submission" date="2022-11" db="UniProtKB">
        <authorList>
            <consortium name="WormBaseParasite"/>
        </authorList>
    </citation>
    <scope>IDENTIFICATION</scope>
</reference>
<evidence type="ECO:0000313" key="4">
    <source>
        <dbReference type="WBParaSite" id="PSAMB.scaffold1037size36831.g10610.t1"/>
    </source>
</evidence>
<keyword evidence="3" id="KW-1185">Reference proteome</keyword>
<feature type="compositionally biased region" description="Polar residues" evidence="1">
    <location>
        <begin position="118"/>
        <end position="140"/>
    </location>
</feature>